<dbReference type="CDD" id="cd01146">
    <property type="entry name" value="FhuD"/>
    <property type="match status" value="1"/>
</dbReference>
<accession>A0A1W7CRY5</accession>
<dbReference type="RefSeq" id="WP_086157084.1">
    <property type="nucleotide sequence ID" value="NZ_CP021121.1"/>
</dbReference>
<keyword evidence="8" id="KW-1185">Reference proteome</keyword>
<protein>
    <recommendedName>
        <fullName evidence="6">Fe/B12 periplasmic-binding domain-containing protein</fullName>
    </recommendedName>
</protein>
<feature type="domain" description="Fe/B12 periplasmic-binding" evidence="6">
    <location>
        <begin position="72"/>
        <end position="346"/>
    </location>
</feature>
<evidence type="ECO:0000259" key="6">
    <source>
        <dbReference type="PROSITE" id="PS50983"/>
    </source>
</evidence>
<evidence type="ECO:0000256" key="4">
    <source>
        <dbReference type="ARBA" id="ARBA00022729"/>
    </source>
</evidence>
<dbReference type="GO" id="GO:0030288">
    <property type="term" value="C:outer membrane-bounded periplasmic space"/>
    <property type="evidence" value="ECO:0007669"/>
    <property type="project" value="TreeGrafter"/>
</dbReference>
<dbReference type="PANTHER" id="PTHR30532:SF24">
    <property type="entry name" value="FERRIC ENTEROBACTIN-BINDING PERIPLASMIC PROTEIN FEPB"/>
    <property type="match status" value="1"/>
</dbReference>
<dbReference type="PROSITE" id="PS50983">
    <property type="entry name" value="FE_B12_PBP"/>
    <property type="match status" value="1"/>
</dbReference>
<dbReference type="AlphaFoldDB" id="A0A1W7CRY5"/>
<evidence type="ECO:0000313" key="7">
    <source>
        <dbReference type="EMBL" id="ARQ67563.1"/>
    </source>
</evidence>
<keyword evidence="3" id="KW-0813">Transport</keyword>
<proteinExistence type="inferred from homology"/>
<comment type="subcellular location">
    <subcellularLocation>
        <location evidence="1">Cell envelope</location>
    </subcellularLocation>
</comment>
<dbReference type="GO" id="GO:1901678">
    <property type="term" value="P:iron coordination entity transport"/>
    <property type="evidence" value="ECO:0007669"/>
    <property type="project" value="UniProtKB-ARBA"/>
</dbReference>
<organism evidence="7 8">
    <name type="scientific">Streptomyces marincola</name>
    <dbReference type="NCBI Taxonomy" id="2878388"/>
    <lineage>
        <taxon>Bacteria</taxon>
        <taxon>Bacillati</taxon>
        <taxon>Actinomycetota</taxon>
        <taxon>Actinomycetes</taxon>
        <taxon>Kitasatosporales</taxon>
        <taxon>Streptomycetaceae</taxon>
        <taxon>Streptomyces</taxon>
    </lineage>
</organism>
<feature type="signal peptide" evidence="5">
    <location>
        <begin position="1"/>
        <end position="34"/>
    </location>
</feature>
<reference evidence="7 8" key="1">
    <citation type="submission" date="2017-05" db="EMBL/GenBank/DDBJ databases">
        <title>Complete genome sequence of Streptomyces sp. SCSIO 03032 revealed the diverse biosynthetic pathways for its bioactive secondary metabolites.</title>
        <authorList>
            <person name="Ma L."/>
            <person name="Zhu Y."/>
            <person name="Zhang W."/>
            <person name="Zhang G."/>
            <person name="Tian X."/>
            <person name="Zhang S."/>
            <person name="Zhang C."/>
        </authorList>
    </citation>
    <scope>NUCLEOTIDE SEQUENCE [LARGE SCALE GENOMIC DNA]</scope>
    <source>
        <strain evidence="7 8">SCSIO 03032</strain>
    </source>
</reference>
<sequence length="349" mass="36374">MNAPPRAPRPSRRALRAPALAALAALGLLLTACSGSDGSGEGGEAGGGDLLASVETMFGTVDIPEPADGDLTVVALGWSDAEAALALGVKPVAVYDWLPFGEENKGVGPWATDLFGEDTPTVIENVDQSLNYEQIQSFEPDLILNVRSANDEAQYERLSSIAPTVYAPQGTAAYATDWRTHTRLIAESLGRAEEGEELVTEVEGRIVEAAAEHPEFAGLSAVTGSKFGEAYGAYLPGDARFDLLEQLGFALHAPVAELPASGGFFAPVAAEQVEVLDAEVAVLFPIGYTLDELREDPLVQSLDVVDEGRAVLLDAEGDVSMAFSAASVLSIPPALDGLLPQLAGAVATE</sequence>
<gene>
    <name evidence="7" type="ORF">CAG99_00825</name>
</gene>
<dbReference type="Proteomes" id="UP000194218">
    <property type="component" value="Chromosome"/>
</dbReference>
<feature type="chain" id="PRO_5039296365" description="Fe/B12 periplasmic-binding domain-containing protein" evidence="5">
    <location>
        <begin position="35"/>
        <end position="349"/>
    </location>
</feature>
<dbReference type="PANTHER" id="PTHR30532">
    <property type="entry name" value="IRON III DICITRATE-BINDING PERIPLASMIC PROTEIN"/>
    <property type="match status" value="1"/>
</dbReference>
<dbReference type="InterPro" id="IPR051313">
    <property type="entry name" value="Bact_iron-sidero_bind"/>
</dbReference>
<dbReference type="PROSITE" id="PS51257">
    <property type="entry name" value="PROKAR_LIPOPROTEIN"/>
    <property type="match status" value="1"/>
</dbReference>
<dbReference type="SUPFAM" id="SSF53807">
    <property type="entry name" value="Helical backbone' metal receptor"/>
    <property type="match status" value="1"/>
</dbReference>
<keyword evidence="4 5" id="KW-0732">Signal</keyword>
<dbReference type="InterPro" id="IPR002491">
    <property type="entry name" value="ABC_transptr_periplasmic_BD"/>
</dbReference>
<evidence type="ECO:0000256" key="1">
    <source>
        <dbReference type="ARBA" id="ARBA00004196"/>
    </source>
</evidence>
<evidence type="ECO:0000256" key="2">
    <source>
        <dbReference type="ARBA" id="ARBA00008814"/>
    </source>
</evidence>
<comment type="similarity">
    <text evidence="2">Belongs to the bacterial solute-binding protein 8 family.</text>
</comment>
<dbReference type="OrthoDB" id="1846031at2"/>
<dbReference type="Pfam" id="PF01497">
    <property type="entry name" value="Peripla_BP_2"/>
    <property type="match status" value="1"/>
</dbReference>
<evidence type="ECO:0000256" key="3">
    <source>
        <dbReference type="ARBA" id="ARBA00022448"/>
    </source>
</evidence>
<dbReference type="EMBL" id="CP021121">
    <property type="protein sequence ID" value="ARQ67563.1"/>
    <property type="molecule type" value="Genomic_DNA"/>
</dbReference>
<dbReference type="Gene3D" id="3.40.50.1980">
    <property type="entry name" value="Nitrogenase molybdenum iron protein domain"/>
    <property type="match status" value="2"/>
</dbReference>
<dbReference type="KEGG" id="smao:CAG99_00825"/>
<evidence type="ECO:0000256" key="5">
    <source>
        <dbReference type="SAM" id="SignalP"/>
    </source>
</evidence>
<evidence type="ECO:0000313" key="8">
    <source>
        <dbReference type="Proteomes" id="UP000194218"/>
    </source>
</evidence>
<name>A0A1W7CRY5_9ACTN</name>